<gene>
    <name evidence="2" type="ORF">EDD18DRAFT_1357283</name>
</gene>
<name>A0AA39TKH8_9AGAR</name>
<proteinExistence type="predicted"/>
<feature type="transmembrane region" description="Helical" evidence="1">
    <location>
        <begin position="159"/>
        <end position="181"/>
    </location>
</feature>
<accession>A0AA39TKH8</accession>
<feature type="transmembrane region" description="Helical" evidence="1">
    <location>
        <begin position="39"/>
        <end position="60"/>
    </location>
</feature>
<organism evidence="2 3">
    <name type="scientific">Armillaria luteobubalina</name>
    <dbReference type="NCBI Taxonomy" id="153913"/>
    <lineage>
        <taxon>Eukaryota</taxon>
        <taxon>Fungi</taxon>
        <taxon>Dikarya</taxon>
        <taxon>Basidiomycota</taxon>
        <taxon>Agaricomycotina</taxon>
        <taxon>Agaricomycetes</taxon>
        <taxon>Agaricomycetidae</taxon>
        <taxon>Agaricales</taxon>
        <taxon>Marasmiineae</taxon>
        <taxon>Physalacriaceae</taxon>
        <taxon>Armillaria</taxon>
    </lineage>
</organism>
<keyword evidence="1" id="KW-0812">Transmembrane</keyword>
<feature type="transmembrane region" description="Helical" evidence="1">
    <location>
        <begin position="80"/>
        <end position="98"/>
    </location>
</feature>
<dbReference type="EMBL" id="JAUEPU010000027">
    <property type="protein sequence ID" value="KAK0492911.1"/>
    <property type="molecule type" value="Genomic_DNA"/>
</dbReference>
<feature type="transmembrane region" description="Helical" evidence="1">
    <location>
        <begin position="133"/>
        <end position="152"/>
    </location>
</feature>
<evidence type="ECO:0000256" key="1">
    <source>
        <dbReference type="SAM" id="Phobius"/>
    </source>
</evidence>
<sequence length="389" mass="42896">MTVQTNIPPNVLDALKVLIYQELDADLNGSIFDSLLQGIYTGIVVVTLWNICKGSVVYYFTQTESNDIVVTSKSQHIGRVMIVIIILLHGVTMVNFAVEWSEIHFRYVNRGQSFWTEYLETSDPGTMMTLGEGIMAAICTILADFTIIWRCWIVWGQRWLIILPPVLLLISATVLKMLATYELYVASDDYIRYFTPYSSCVLATTLWCTLLIIYRIVTVARAGGGAGGGLRAYRHVLEVLVESSALYSISLILCTAFFARNTDSIIYFDALAGIARGIAPTLIVGRVAAGHARSADSWQGSVISGSLRFRSHVGGQSSPSDLDDLEAQRGGGDEYVQIALTDNQKDTGDDEVRTLTGTQEDIIIDLEGFVREDHTEIDAGKPADGHFLE</sequence>
<keyword evidence="1" id="KW-0472">Membrane</keyword>
<evidence type="ECO:0000313" key="2">
    <source>
        <dbReference type="EMBL" id="KAK0492911.1"/>
    </source>
</evidence>
<dbReference type="Proteomes" id="UP001175228">
    <property type="component" value="Unassembled WGS sequence"/>
</dbReference>
<dbReference type="AlphaFoldDB" id="A0AA39TKH8"/>
<evidence type="ECO:0000313" key="3">
    <source>
        <dbReference type="Proteomes" id="UP001175228"/>
    </source>
</evidence>
<comment type="caution">
    <text evidence="2">The sequence shown here is derived from an EMBL/GenBank/DDBJ whole genome shotgun (WGS) entry which is preliminary data.</text>
</comment>
<feature type="transmembrane region" description="Helical" evidence="1">
    <location>
        <begin position="193"/>
        <end position="214"/>
    </location>
</feature>
<keyword evidence="1" id="KW-1133">Transmembrane helix</keyword>
<feature type="transmembrane region" description="Helical" evidence="1">
    <location>
        <begin position="235"/>
        <end position="259"/>
    </location>
</feature>
<keyword evidence="3" id="KW-1185">Reference proteome</keyword>
<reference evidence="2" key="1">
    <citation type="submission" date="2023-06" db="EMBL/GenBank/DDBJ databases">
        <authorList>
            <consortium name="Lawrence Berkeley National Laboratory"/>
            <person name="Ahrendt S."/>
            <person name="Sahu N."/>
            <person name="Indic B."/>
            <person name="Wong-Bajracharya J."/>
            <person name="Merenyi Z."/>
            <person name="Ke H.-M."/>
            <person name="Monk M."/>
            <person name="Kocsube S."/>
            <person name="Drula E."/>
            <person name="Lipzen A."/>
            <person name="Balint B."/>
            <person name="Henrissat B."/>
            <person name="Andreopoulos B."/>
            <person name="Martin F.M."/>
            <person name="Harder C.B."/>
            <person name="Rigling D."/>
            <person name="Ford K.L."/>
            <person name="Foster G.D."/>
            <person name="Pangilinan J."/>
            <person name="Papanicolaou A."/>
            <person name="Barry K."/>
            <person name="LaButti K."/>
            <person name="Viragh M."/>
            <person name="Koriabine M."/>
            <person name="Yan M."/>
            <person name="Riley R."/>
            <person name="Champramary S."/>
            <person name="Plett K.L."/>
            <person name="Tsai I.J."/>
            <person name="Slot J."/>
            <person name="Sipos G."/>
            <person name="Plett J."/>
            <person name="Nagy L.G."/>
            <person name="Grigoriev I.V."/>
        </authorList>
    </citation>
    <scope>NUCLEOTIDE SEQUENCE</scope>
    <source>
        <strain evidence="2">HWK02</strain>
    </source>
</reference>
<protein>
    <submittedName>
        <fullName evidence="2">Uncharacterized protein</fullName>
    </submittedName>
</protein>